<keyword evidence="5 10" id="KW-0812">Transmembrane</keyword>
<evidence type="ECO:0000259" key="13">
    <source>
        <dbReference type="Pfam" id="PF07715"/>
    </source>
</evidence>
<dbReference type="GO" id="GO:0009279">
    <property type="term" value="C:cell outer membrane"/>
    <property type="evidence" value="ECO:0007669"/>
    <property type="project" value="UniProtKB-SubCell"/>
</dbReference>
<evidence type="ECO:0000256" key="3">
    <source>
        <dbReference type="ARBA" id="ARBA00022448"/>
    </source>
</evidence>
<dbReference type="Pfam" id="PF07715">
    <property type="entry name" value="Plug"/>
    <property type="match status" value="1"/>
</dbReference>
<evidence type="ECO:0000256" key="5">
    <source>
        <dbReference type="ARBA" id="ARBA00022692"/>
    </source>
</evidence>
<protein>
    <submittedName>
        <fullName evidence="14">TonB-dependent receptor</fullName>
    </submittedName>
</protein>
<keyword evidence="9 10" id="KW-0998">Cell outer membrane</keyword>
<reference evidence="14 15" key="2">
    <citation type="journal article" date="2016" name="Genome Announc.">
        <title>Complete Genome Sequence of a Strain of Azospirillum thiophilum Isolated from a Sulfide Spring.</title>
        <authorList>
            <person name="Fomenkov A."/>
            <person name="Vincze T."/>
            <person name="Grabovich M."/>
            <person name="Anton B.P."/>
            <person name="Dubinina G."/>
            <person name="Orlova M."/>
            <person name="Belousova E."/>
            <person name="Roberts R.J."/>
        </authorList>
    </citation>
    <scope>NUCLEOTIDE SEQUENCE [LARGE SCALE GENOMIC DNA]</scope>
    <source>
        <strain evidence="14 15">BV-S</strain>
    </source>
</reference>
<dbReference type="SUPFAM" id="SSF56935">
    <property type="entry name" value="Porins"/>
    <property type="match status" value="1"/>
</dbReference>
<evidence type="ECO:0000256" key="7">
    <source>
        <dbReference type="ARBA" id="ARBA00023136"/>
    </source>
</evidence>
<dbReference type="GO" id="GO:0015344">
    <property type="term" value="F:siderophore uptake transmembrane transporter activity"/>
    <property type="evidence" value="ECO:0007669"/>
    <property type="project" value="TreeGrafter"/>
</dbReference>
<dbReference type="NCBIfam" id="TIGR01783">
    <property type="entry name" value="TonB-siderophor"/>
    <property type="match status" value="1"/>
</dbReference>
<dbReference type="InterPro" id="IPR000531">
    <property type="entry name" value="Beta-barrel_TonB"/>
</dbReference>
<comment type="similarity">
    <text evidence="2 10 11">Belongs to the TonB-dependent receptor family.</text>
</comment>
<dbReference type="InterPro" id="IPR037066">
    <property type="entry name" value="Plug_dom_sf"/>
</dbReference>
<evidence type="ECO:0000259" key="12">
    <source>
        <dbReference type="Pfam" id="PF00593"/>
    </source>
</evidence>
<dbReference type="PANTHER" id="PTHR32552">
    <property type="entry name" value="FERRICHROME IRON RECEPTOR-RELATED"/>
    <property type="match status" value="1"/>
</dbReference>
<dbReference type="Gene3D" id="2.40.170.20">
    <property type="entry name" value="TonB-dependent receptor, beta-barrel domain"/>
    <property type="match status" value="1"/>
</dbReference>
<dbReference type="InterPro" id="IPR010105">
    <property type="entry name" value="TonB_sidphr_rcpt"/>
</dbReference>
<dbReference type="InterPro" id="IPR012910">
    <property type="entry name" value="Plug_dom"/>
</dbReference>
<dbReference type="PANTHER" id="PTHR32552:SF85">
    <property type="entry name" value="BLL7968 PROTEIN"/>
    <property type="match status" value="1"/>
</dbReference>
<keyword evidence="8 14" id="KW-0675">Receptor</keyword>
<dbReference type="Proteomes" id="UP000069935">
    <property type="component" value="Chromosome 4"/>
</dbReference>
<evidence type="ECO:0000256" key="1">
    <source>
        <dbReference type="ARBA" id="ARBA00004571"/>
    </source>
</evidence>
<gene>
    <name evidence="14" type="ORF">AL072_23865</name>
</gene>
<feature type="domain" description="TonB-dependent receptor plug" evidence="13">
    <location>
        <begin position="51"/>
        <end position="148"/>
    </location>
</feature>
<organism evidence="14 15">
    <name type="scientific">Azospirillum thiophilum</name>
    <dbReference type="NCBI Taxonomy" id="528244"/>
    <lineage>
        <taxon>Bacteria</taxon>
        <taxon>Pseudomonadati</taxon>
        <taxon>Pseudomonadota</taxon>
        <taxon>Alphaproteobacteria</taxon>
        <taxon>Rhodospirillales</taxon>
        <taxon>Azospirillaceae</taxon>
        <taxon>Azospirillum</taxon>
    </lineage>
</organism>
<dbReference type="EMBL" id="CP012404">
    <property type="protein sequence ID" value="ALG74424.1"/>
    <property type="molecule type" value="Genomic_DNA"/>
</dbReference>
<dbReference type="KEGG" id="ati:AL072_23865"/>
<comment type="subcellular location">
    <subcellularLocation>
        <location evidence="1 10">Cell outer membrane</location>
        <topology evidence="1 10">Multi-pass membrane protein</topology>
    </subcellularLocation>
</comment>
<evidence type="ECO:0000313" key="15">
    <source>
        <dbReference type="Proteomes" id="UP000069935"/>
    </source>
</evidence>
<evidence type="ECO:0000313" key="14">
    <source>
        <dbReference type="EMBL" id="ALG74424.1"/>
    </source>
</evidence>
<keyword evidence="6 11" id="KW-0798">TonB box</keyword>
<dbReference type="PROSITE" id="PS52016">
    <property type="entry name" value="TONB_DEPENDENT_REC_3"/>
    <property type="match status" value="1"/>
</dbReference>
<keyword evidence="7 10" id="KW-0472">Membrane</keyword>
<dbReference type="Pfam" id="PF00593">
    <property type="entry name" value="TonB_dep_Rec_b-barrel"/>
    <property type="match status" value="1"/>
</dbReference>
<sequence length="696" mass="74953">MPLSNAPALAQTAEDKGPKPILLAPILLEGRDGTTYTAPVGTTATRLEVPVMEVPQAVTTVTGQALRDREADSIDDALATVSGVTQTNTVAGKEDAVIRRGFGFSRDGSILTDGLKTVLPHSFNATVSSVDVLKGPASTLYGVLDPGGMINLTTKKPESRFGGTAYTRLDAYGAGRTGAKAGVDATGPVDGTGLSWRFIAEGENGDYWRNFGTRKSWTVAPSLRWTGETTDVTLSYLHQDYEVPYDRGTVYDTRTGRFAAIDRRTRLDEEFGRTDGASDLAKLLVDHRLGNGWKLSAGYAWSADDFRADQVRVLGFNGTTGIVNRRADVRDDYEVQAHAARLELMGDTRFAGMTQELLFGLSYDHEATDRTALQNCRTNSSFNMYNPVYGRMAPCAYVPVAGTDEHERIETASLYLQDRIHLARDWILVAGMRYQGYDIRAGRGAVVNTDTDGHVWLPNLGLVWTATPALSFYANTARSFRPNSSITSAYGSLPPETGTSHELGAKFELAQGITGTLALYTARKKNVAYAETVNGTTVYRTAGLVRSRGVELDLAGQLTERLQLIGSYGFTDAKVLDDPDYAGKQLANVARQTAAVYLAYDHGALFGSGGGLRLGGGVRLVGARAGDNANSYDLPGYGVVDAFAAYTFDTARPVTVQLNLNNLFDKTYYTSSIGNSAYGIAIGDPFNASLRVSVAF</sequence>
<proteinExistence type="inferred from homology"/>
<dbReference type="GO" id="GO:0015891">
    <property type="term" value="P:siderophore transport"/>
    <property type="evidence" value="ECO:0007669"/>
    <property type="project" value="InterPro"/>
</dbReference>
<evidence type="ECO:0000256" key="11">
    <source>
        <dbReference type="RuleBase" id="RU003357"/>
    </source>
</evidence>
<evidence type="ECO:0000256" key="4">
    <source>
        <dbReference type="ARBA" id="ARBA00022452"/>
    </source>
</evidence>
<evidence type="ECO:0000256" key="6">
    <source>
        <dbReference type="ARBA" id="ARBA00023077"/>
    </source>
</evidence>
<feature type="domain" description="TonB-dependent receptor-like beta-barrel" evidence="12">
    <location>
        <begin position="224"/>
        <end position="663"/>
    </location>
</feature>
<evidence type="ECO:0000256" key="9">
    <source>
        <dbReference type="ARBA" id="ARBA00023237"/>
    </source>
</evidence>
<keyword evidence="15" id="KW-1185">Reference proteome</keyword>
<evidence type="ECO:0000256" key="8">
    <source>
        <dbReference type="ARBA" id="ARBA00023170"/>
    </source>
</evidence>
<dbReference type="InterPro" id="IPR036942">
    <property type="entry name" value="Beta-barrel_TonB_sf"/>
</dbReference>
<accession>A0AAC9EYD8</accession>
<dbReference type="GO" id="GO:0038023">
    <property type="term" value="F:signaling receptor activity"/>
    <property type="evidence" value="ECO:0007669"/>
    <property type="project" value="InterPro"/>
</dbReference>
<keyword evidence="4 10" id="KW-1134">Transmembrane beta strand</keyword>
<dbReference type="AlphaFoldDB" id="A0AAC9EYD8"/>
<dbReference type="CDD" id="cd01347">
    <property type="entry name" value="ligand_gated_channel"/>
    <property type="match status" value="1"/>
</dbReference>
<evidence type="ECO:0000256" key="10">
    <source>
        <dbReference type="PROSITE-ProRule" id="PRU01360"/>
    </source>
</evidence>
<keyword evidence="3 10" id="KW-0813">Transport</keyword>
<evidence type="ECO:0000256" key="2">
    <source>
        <dbReference type="ARBA" id="ARBA00009810"/>
    </source>
</evidence>
<dbReference type="Gene3D" id="2.170.130.10">
    <property type="entry name" value="TonB-dependent receptor, plug domain"/>
    <property type="match status" value="1"/>
</dbReference>
<dbReference type="InterPro" id="IPR039426">
    <property type="entry name" value="TonB-dep_rcpt-like"/>
</dbReference>
<name>A0AAC9EYD8_9PROT</name>
<reference evidence="15" key="1">
    <citation type="submission" date="2015-08" db="EMBL/GenBank/DDBJ databases">
        <title>Complete Genome Sequence of Azospirillum thiophilum BV-S.</title>
        <authorList>
            <person name="Fomenkov A."/>
            <person name="Vincze T."/>
            <person name="Grabovich M."/>
            <person name="Dubinina G."/>
            <person name="Orlova M."/>
            <person name="Belousova E."/>
            <person name="Roberts R.J."/>
        </authorList>
    </citation>
    <scope>NUCLEOTIDE SEQUENCE [LARGE SCALE GENOMIC DNA]</scope>
    <source>
        <strain evidence="15">BV-S</strain>
    </source>
</reference>